<dbReference type="InterPro" id="IPR036259">
    <property type="entry name" value="MFS_trans_sf"/>
</dbReference>
<feature type="transmembrane region" description="Helical" evidence="1">
    <location>
        <begin position="12"/>
        <end position="36"/>
    </location>
</feature>
<dbReference type="AlphaFoldDB" id="A0A0D1M2F5"/>
<dbReference type="SUPFAM" id="SSF103473">
    <property type="entry name" value="MFS general substrate transporter"/>
    <property type="match status" value="1"/>
</dbReference>
<evidence type="ECO:0000256" key="1">
    <source>
        <dbReference type="SAM" id="Phobius"/>
    </source>
</evidence>
<dbReference type="Pfam" id="PF01306">
    <property type="entry name" value="LacY_symp"/>
    <property type="match status" value="1"/>
</dbReference>
<dbReference type="GO" id="GO:0016020">
    <property type="term" value="C:membrane"/>
    <property type="evidence" value="ECO:0007669"/>
    <property type="project" value="InterPro"/>
</dbReference>
<dbReference type="PATRIC" id="fig|137591.24.peg.768"/>
<dbReference type="EMBL" id="JWHT01000016">
    <property type="protein sequence ID" value="KIU25062.1"/>
    <property type="molecule type" value="Genomic_DNA"/>
</dbReference>
<feature type="transmembrane region" description="Helical" evidence="1">
    <location>
        <begin position="42"/>
        <end position="61"/>
    </location>
</feature>
<keyword evidence="1" id="KW-0812">Transmembrane</keyword>
<dbReference type="InterPro" id="IPR000576">
    <property type="entry name" value="LacY/RafB_perm_fam"/>
</dbReference>
<gene>
    <name evidence="2" type="primary">lacY_2</name>
    <name evidence="2" type="ORF">ab3b_00787</name>
</gene>
<proteinExistence type="predicted"/>
<keyword evidence="1" id="KW-0472">Membrane</keyword>
<dbReference type="Proteomes" id="UP000032289">
    <property type="component" value="Unassembled WGS sequence"/>
</dbReference>
<evidence type="ECO:0000313" key="3">
    <source>
        <dbReference type="Proteomes" id="UP000032289"/>
    </source>
</evidence>
<keyword evidence="1" id="KW-1133">Transmembrane helix</keyword>
<comment type="caution">
    <text evidence="2">The sequence shown here is derived from an EMBL/GenBank/DDBJ whole genome shotgun (WGS) entry which is preliminary data.</text>
</comment>
<reference evidence="2 3" key="1">
    <citation type="journal article" date="2015" name="Microbiology (Mosc.)">
        <title>Genomics of the Weissella cibaria species with an examination of its metabolic traits.</title>
        <authorList>
            <person name="Lynch K.M."/>
            <person name="Lucid A."/>
            <person name="Arendt E.K."/>
            <person name="Sleator R.D."/>
            <person name="Lucey B."/>
            <person name="Coffey A."/>
        </authorList>
    </citation>
    <scope>NUCLEOTIDE SEQUENCE [LARGE SCALE GENOMIC DNA]</scope>
    <source>
        <strain evidence="2 3">AB3b</strain>
    </source>
</reference>
<name>A0A0D1M2F5_9LACO</name>
<protein>
    <submittedName>
        <fullName evidence="2">LacY_2 protein</fullName>
    </submittedName>
</protein>
<feature type="transmembrane region" description="Helical" evidence="1">
    <location>
        <begin position="73"/>
        <end position="92"/>
    </location>
</feature>
<accession>A0A0D1M2F5</accession>
<sequence length="93" mass="10292">MSQVVKESKHFWGFAASHFSYFFIWAITYGFLTLWLGQQAGLSGAQSGVVFSLMAGMSLLFQPLFGVISDKLVFKKTLLITIAIAGIFIGPYF</sequence>
<dbReference type="Gene3D" id="1.20.1250.20">
    <property type="entry name" value="MFS general substrate transporter like domains"/>
    <property type="match status" value="1"/>
</dbReference>
<organism evidence="2 3">
    <name type="scientific">Weissella cibaria</name>
    <dbReference type="NCBI Taxonomy" id="137591"/>
    <lineage>
        <taxon>Bacteria</taxon>
        <taxon>Bacillati</taxon>
        <taxon>Bacillota</taxon>
        <taxon>Bacilli</taxon>
        <taxon>Lactobacillales</taxon>
        <taxon>Lactobacillaceae</taxon>
        <taxon>Weissella</taxon>
    </lineage>
</organism>
<dbReference type="GO" id="GO:0005351">
    <property type="term" value="F:carbohydrate:proton symporter activity"/>
    <property type="evidence" value="ECO:0007669"/>
    <property type="project" value="InterPro"/>
</dbReference>
<evidence type="ECO:0000313" key="2">
    <source>
        <dbReference type="EMBL" id="KIU25062.1"/>
    </source>
</evidence>